<protein>
    <submittedName>
        <fullName evidence="2">Uncharacterized protein</fullName>
    </submittedName>
</protein>
<dbReference type="Proteomes" id="UP000053676">
    <property type="component" value="Unassembled WGS sequence"/>
</dbReference>
<keyword evidence="3" id="KW-1185">Reference proteome</keyword>
<dbReference type="AlphaFoldDB" id="W2TT32"/>
<proteinExistence type="predicted"/>
<feature type="compositionally biased region" description="Basic and acidic residues" evidence="1">
    <location>
        <begin position="1"/>
        <end position="13"/>
    </location>
</feature>
<evidence type="ECO:0000256" key="1">
    <source>
        <dbReference type="SAM" id="MobiDB-lite"/>
    </source>
</evidence>
<accession>W2TT32</accession>
<evidence type="ECO:0000313" key="2">
    <source>
        <dbReference type="EMBL" id="ETN84251.1"/>
    </source>
</evidence>
<sequence>MHEERDEIPRLVGDDDSDEESEQMEEEEGNIIWDNEQFIEGFDAMEEEDEEEPEDEEALRLAAQRAQRRR</sequence>
<feature type="compositionally biased region" description="Low complexity" evidence="1">
    <location>
        <begin position="60"/>
        <end position="70"/>
    </location>
</feature>
<dbReference type="OrthoDB" id="5823305at2759"/>
<name>W2TT32_NECAM</name>
<dbReference type="EMBL" id="KI657981">
    <property type="protein sequence ID" value="ETN84251.1"/>
    <property type="molecule type" value="Genomic_DNA"/>
</dbReference>
<feature type="compositionally biased region" description="Acidic residues" evidence="1">
    <location>
        <begin position="43"/>
        <end position="57"/>
    </location>
</feature>
<organism evidence="2 3">
    <name type="scientific">Necator americanus</name>
    <name type="common">Human hookworm</name>
    <dbReference type="NCBI Taxonomy" id="51031"/>
    <lineage>
        <taxon>Eukaryota</taxon>
        <taxon>Metazoa</taxon>
        <taxon>Ecdysozoa</taxon>
        <taxon>Nematoda</taxon>
        <taxon>Chromadorea</taxon>
        <taxon>Rhabditida</taxon>
        <taxon>Rhabditina</taxon>
        <taxon>Rhabditomorpha</taxon>
        <taxon>Strongyloidea</taxon>
        <taxon>Ancylostomatidae</taxon>
        <taxon>Bunostominae</taxon>
        <taxon>Necator</taxon>
    </lineage>
</organism>
<feature type="region of interest" description="Disordered" evidence="1">
    <location>
        <begin position="1"/>
        <end position="70"/>
    </location>
</feature>
<gene>
    <name evidence="2" type="ORF">NECAME_17191</name>
</gene>
<dbReference type="KEGG" id="nai:NECAME_17191"/>
<evidence type="ECO:0000313" key="3">
    <source>
        <dbReference type="Proteomes" id="UP000053676"/>
    </source>
</evidence>
<feature type="compositionally biased region" description="Acidic residues" evidence="1">
    <location>
        <begin position="14"/>
        <end position="29"/>
    </location>
</feature>
<reference evidence="3" key="1">
    <citation type="journal article" date="2014" name="Nat. Genet.">
        <title>Genome of the human hookworm Necator americanus.</title>
        <authorList>
            <person name="Tang Y.T."/>
            <person name="Gao X."/>
            <person name="Rosa B.A."/>
            <person name="Abubucker S."/>
            <person name="Hallsworth-Pepin K."/>
            <person name="Martin J."/>
            <person name="Tyagi R."/>
            <person name="Heizer E."/>
            <person name="Zhang X."/>
            <person name="Bhonagiri-Palsikar V."/>
            <person name="Minx P."/>
            <person name="Warren W.C."/>
            <person name="Wang Q."/>
            <person name="Zhan B."/>
            <person name="Hotez P.J."/>
            <person name="Sternberg P.W."/>
            <person name="Dougall A."/>
            <person name="Gaze S.T."/>
            <person name="Mulvenna J."/>
            <person name="Sotillo J."/>
            <person name="Ranganathan S."/>
            <person name="Rabelo E.M."/>
            <person name="Wilson R.K."/>
            <person name="Felgner P.L."/>
            <person name="Bethony J."/>
            <person name="Hawdon J.M."/>
            <person name="Gasser R.B."/>
            <person name="Loukas A."/>
            <person name="Mitreva M."/>
        </authorList>
    </citation>
    <scope>NUCLEOTIDE SEQUENCE [LARGE SCALE GENOMIC DNA]</scope>
</reference>